<keyword evidence="4" id="KW-0963">Cytoplasm</keyword>
<evidence type="ECO:0000256" key="1">
    <source>
        <dbReference type="ARBA" id="ARBA00002388"/>
    </source>
</evidence>
<dbReference type="CDD" id="cd01920">
    <property type="entry name" value="cyclophilin_EcCYP_like"/>
    <property type="match status" value="1"/>
</dbReference>
<comment type="function">
    <text evidence="1 7">PPIases accelerate the folding of proteins. It catalyzes the cis-trans isomerization of proline imidic peptide bonds in oligopeptides.</text>
</comment>
<dbReference type="InterPro" id="IPR024936">
    <property type="entry name" value="Cyclophilin-type_PPIase"/>
</dbReference>
<evidence type="ECO:0000256" key="4">
    <source>
        <dbReference type="ARBA" id="ARBA00022490"/>
    </source>
</evidence>
<dbReference type="EC" id="5.2.1.8" evidence="7"/>
<dbReference type="PROSITE" id="PS00170">
    <property type="entry name" value="CSA_PPIASE_1"/>
    <property type="match status" value="1"/>
</dbReference>
<dbReference type="OrthoDB" id="9807797at2"/>
<dbReference type="Gene3D" id="2.40.100.10">
    <property type="entry name" value="Cyclophilin-like"/>
    <property type="match status" value="1"/>
</dbReference>
<dbReference type="SUPFAM" id="SSF50891">
    <property type="entry name" value="Cyclophilin-like"/>
    <property type="match status" value="1"/>
</dbReference>
<keyword evidence="10" id="KW-1185">Reference proteome</keyword>
<dbReference type="FunFam" id="2.40.100.10:FF:000004">
    <property type="entry name" value="Peptidyl-prolyl cis-trans isomerase"/>
    <property type="match status" value="1"/>
</dbReference>
<evidence type="ECO:0000256" key="3">
    <source>
        <dbReference type="ARBA" id="ARBA00007365"/>
    </source>
</evidence>
<dbReference type="Proteomes" id="UP000267464">
    <property type="component" value="Unassembled WGS sequence"/>
</dbReference>
<comment type="catalytic activity">
    <reaction evidence="7">
        <text>[protein]-peptidylproline (omega=180) = [protein]-peptidylproline (omega=0)</text>
        <dbReference type="Rhea" id="RHEA:16237"/>
        <dbReference type="Rhea" id="RHEA-COMP:10747"/>
        <dbReference type="Rhea" id="RHEA-COMP:10748"/>
        <dbReference type="ChEBI" id="CHEBI:83833"/>
        <dbReference type="ChEBI" id="CHEBI:83834"/>
        <dbReference type="EC" id="5.2.1.8"/>
    </reaction>
</comment>
<dbReference type="Pfam" id="PF00160">
    <property type="entry name" value="Pro_isomerase"/>
    <property type="match status" value="1"/>
</dbReference>
<dbReference type="InterPro" id="IPR044665">
    <property type="entry name" value="E_coli_cyclophilin_A-like"/>
</dbReference>
<gene>
    <name evidence="9" type="ORF">DZC73_24415</name>
</gene>
<dbReference type="AlphaFoldDB" id="A0A3N7JLI7"/>
<proteinExistence type="inferred from homology"/>
<reference evidence="9 10" key="1">
    <citation type="submission" date="2018-08" db="EMBL/GenBank/DDBJ databases">
        <authorList>
            <person name="Khan S.A."/>
            <person name="Jeon C.O."/>
            <person name="Chun B.H."/>
            <person name="Jeong S.E."/>
        </authorList>
    </citation>
    <scope>NUCLEOTIDE SEQUENCE [LARGE SCALE GENOMIC DNA]</scope>
    <source>
        <strain evidence="9 10">S-16</strain>
    </source>
</reference>
<comment type="caution">
    <text evidence="9">The sequence shown here is derived from an EMBL/GenBank/DDBJ whole genome shotgun (WGS) entry which is preliminary data.</text>
</comment>
<evidence type="ECO:0000259" key="8">
    <source>
        <dbReference type="PROSITE" id="PS50072"/>
    </source>
</evidence>
<accession>A0A3N7JLI7</accession>
<feature type="domain" description="PPIase cyclophilin-type" evidence="8">
    <location>
        <begin position="1"/>
        <end position="164"/>
    </location>
</feature>
<dbReference type="InterPro" id="IPR020892">
    <property type="entry name" value="Cyclophilin-type_PPIase_CS"/>
</dbReference>
<name>A0A3N7JLI7_9BURK</name>
<sequence length="166" mass="18019">MSQVDLQTNKGTIRIELDEKNAPESSKNFIAYVQKGHYDGTVFHRVIKGFMVQGGGFEPGLKQKPTDAPIQNEAGNGLKNDKYTLAMARTSDPHSATAQFFINVKDNDFLNFKAPSGSGWGYAVFGKVVSGQDIVDAIEGVKTGRKGFHDDVPLEDVVIEKATVVG</sequence>
<dbReference type="GO" id="GO:0005737">
    <property type="term" value="C:cytoplasm"/>
    <property type="evidence" value="ECO:0007669"/>
    <property type="project" value="UniProtKB-SubCell"/>
</dbReference>
<evidence type="ECO:0000313" key="9">
    <source>
        <dbReference type="EMBL" id="RQP22149.1"/>
    </source>
</evidence>
<dbReference type="RefSeq" id="WP_124542996.1">
    <property type="nucleotide sequence ID" value="NZ_QUSW01000008.1"/>
</dbReference>
<evidence type="ECO:0000256" key="6">
    <source>
        <dbReference type="ARBA" id="ARBA00023235"/>
    </source>
</evidence>
<protein>
    <recommendedName>
        <fullName evidence="7">Peptidyl-prolyl cis-trans isomerase</fullName>
        <shortName evidence="7">PPIase</shortName>
        <ecNumber evidence="7">5.2.1.8</ecNumber>
    </recommendedName>
</protein>
<comment type="similarity">
    <text evidence="3 7">Belongs to the cyclophilin-type PPIase family.</text>
</comment>
<keyword evidence="5 7" id="KW-0697">Rotamase</keyword>
<dbReference type="InterPro" id="IPR002130">
    <property type="entry name" value="Cyclophilin-type_PPIase_dom"/>
</dbReference>
<dbReference type="InterPro" id="IPR029000">
    <property type="entry name" value="Cyclophilin-like_dom_sf"/>
</dbReference>
<keyword evidence="6 7" id="KW-0413">Isomerase</keyword>
<dbReference type="PRINTS" id="PR00153">
    <property type="entry name" value="CSAPPISMRASE"/>
</dbReference>
<dbReference type="EMBL" id="QUSW01000008">
    <property type="protein sequence ID" value="RQP22149.1"/>
    <property type="molecule type" value="Genomic_DNA"/>
</dbReference>
<evidence type="ECO:0000256" key="2">
    <source>
        <dbReference type="ARBA" id="ARBA00004496"/>
    </source>
</evidence>
<dbReference type="PANTHER" id="PTHR43246">
    <property type="entry name" value="PEPTIDYL-PROLYL CIS-TRANS ISOMERASE CYP38, CHLOROPLASTIC"/>
    <property type="match status" value="1"/>
</dbReference>
<dbReference type="PIRSF" id="PIRSF001467">
    <property type="entry name" value="Peptidylpro_ismrse"/>
    <property type="match status" value="1"/>
</dbReference>
<dbReference type="GO" id="GO:0003755">
    <property type="term" value="F:peptidyl-prolyl cis-trans isomerase activity"/>
    <property type="evidence" value="ECO:0007669"/>
    <property type="project" value="UniProtKB-UniRule"/>
</dbReference>
<dbReference type="GO" id="GO:0006457">
    <property type="term" value="P:protein folding"/>
    <property type="evidence" value="ECO:0007669"/>
    <property type="project" value="InterPro"/>
</dbReference>
<dbReference type="PROSITE" id="PS50072">
    <property type="entry name" value="CSA_PPIASE_2"/>
    <property type="match status" value="1"/>
</dbReference>
<evidence type="ECO:0000256" key="5">
    <source>
        <dbReference type="ARBA" id="ARBA00023110"/>
    </source>
</evidence>
<comment type="subcellular location">
    <subcellularLocation>
        <location evidence="2">Cytoplasm</location>
    </subcellularLocation>
</comment>
<evidence type="ECO:0000256" key="7">
    <source>
        <dbReference type="RuleBase" id="RU363019"/>
    </source>
</evidence>
<organism evidence="9 10">
    <name type="scientific">Piscinibacter terrae</name>
    <dbReference type="NCBI Taxonomy" id="2496871"/>
    <lineage>
        <taxon>Bacteria</taxon>
        <taxon>Pseudomonadati</taxon>
        <taxon>Pseudomonadota</taxon>
        <taxon>Betaproteobacteria</taxon>
        <taxon>Burkholderiales</taxon>
        <taxon>Sphaerotilaceae</taxon>
        <taxon>Piscinibacter</taxon>
    </lineage>
</organism>
<reference evidence="9 10" key="2">
    <citation type="submission" date="2018-12" db="EMBL/GenBank/DDBJ databases">
        <title>Rhizobacter gummiphilus sp. nov., a rubber-degrading bacterium isolated from the soil of a botanical garden in Japan.</title>
        <authorList>
            <person name="Shunsuke S.S."/>
        </authorList>
    </citation>
    <scope>NUCLEOTIDE SEQUENCE [LARGE SCALE GENOMIC DNA]</scope>
    <source>
        <strain evidence="9 10">S-16</strain>
    </source>
</reference>
<evidence type="ECO:0000313" key="10">
    <source>
        <dbReference type="Proteomes" id="UP000267464"/>
    </source>
</evidence>